<dbReference type="InterPro" id="IPR021505">
    <property type="entry name" value="Phage_B3_Orf6"/>
</dbReference>
<name>A0ABV6ID12_9BURK</name>
<dbReference type="RefSeq" id="WP_390211477.1">
    <property type="nucleotide sequence ID" value="NZ_JBHLXJ010000008.1"/>
</dbReference>
<protein>
    <submittedName>
        <fullName evidence="1">DUF3164 family protein</fullName>
    </submittedName>
</protein>
<comment type="caution">
    <text evidence="1">The sequence shown here is derived from an EMBL/GenBank/DDBJ whole genome shotgun (WGS) entry which is preliminary data.</text>
</comment>
<organism evidence="1 2">
    <name type="scientific">Undibacterium danionis</name>
    <dbReference type="NCBI Taxonomy" id="1812100"/>
    <lineage>
        <taxon>Bacteria</taxon>
        <taxon>Pseudomonadati</taxon>
        <taxon>Pseudomonadota</taxon>
        <taxon>Betaproteobacteria</taxon>
        <taxon>Burkholderiales</taxon>
        <taxon>Oxalobacteraceae</taxon>
        <taxon>Undibacterium</taxon>
    </lineage>
</organism>
<gene>
    <name evidence="1" type="ORF">ACFFJH_07830</name>
</gene>
<evidence type="ECO:0000313" key="2">
    <source>
        <dbReference type="Proteomes" id="UP001589844"/>
    </source>
</evidence>
<keyword evidence="2" id="KW-1185">Reference proteome</keyword>
<proteinExistence type="predicted"/>
<reference evidence="1 2" key="1">
    <citation type="submission" date="2024-09" db="EMBL/GenBank/DDBJ databases">
        <authorList>
            <person name="Sun Q."/>
            <person name="Mori K."/>
        </authorList>
    </citation>
    <scope>NUCLEOTIDE SEQUENCE [LARGE SCALE GENOMIC DNA]</scope>
    <source>
        <strain evidence="1 2">CCM 8677</strain>
    </source>
</reference>
<dbReference type="Pfam" id="PF11363">
    <property type="entry name" value="DUF3164"/>
    <property type="match status" value="1"/>
</dbReference>
<evidence type="ECO:0000313" key="1">
    <source>
        <dbReference type="EMBL" id="MFC0349713.1"/>
    </source>
</evidence>
<dbReference type="Proteomes" id="UP001589844">
    <property type="component" value="Unassembled WGS sequence"/>
</dbReference>
<sequence>MMNTAEQFEVPAGFMKNSVGHLVPVSLVAPIDKQRDQLVQELIQKAVGVKEALTAFKAQAFGDIAAFVDLSMEQYQAKLGGKKGNVTLFSFDGKYKVQFAVSEKIQFDERLQAAKSLIDECIKDWSQGSSPEIQVLVQDAFKTDSEGNLNHARILGLRRLDIKDERWNNAMKAIGESVQVVGSKQYVRFYERRGDTDQYDAIPLDMAAL</sequence>
<accession>A0ABV6ID12</accession>
<dbReference type="EMBL" id="JBHLXJ010000008">
    <property type="protein sequence ID" value="MFC0349713.1"/>
    <property type="molecule type" value="Genomic_DNA"/>
</dbReference>